<organism evidence="1 2">
    <name type="scientific">Tepidimonas taiwanensis</name>
    <dbReference type="NCBI Taxonomy" id="307486"/>
    <lineage>
        <taxon>Bacteria</taxon>
        <taxon>Pseudomonadati</taxon>
        <taxon>Pseudomonadota</taxon>
        <taxon>Betaproteobacteria</taxon>
        <taxon>Burkholderiales</taxon>
        <taxon>Tepidimonas</taxon>
    </lineage>
</organism>
<keyword evidence="2" id="KW-1185">Reference proteome</keyword>
<sequence>MTTVVSKSAFKNRPLAYFRQVESGGDPVVVTDHGIPTVEIRRCRPAASSPLERLRGTVLRYEQPMEPVANEDWSVLR</sequence>
<proteinExistence type="predicted"/>
<dbReference type="OrthoDB" id="8968505at2"/>
<evidence type="ECO:0000313" key="1">
    <source>
        <dbReference type="EMBL" id="TSE29815.1"/>
    </source>
</evidence>
<comment type="caution">
    <text evidence="1">The sequence shown here is derived from an EMBL/GenBank/DDBJ whole genome shotgun (WGS) entry which is preliminary data.</text>
</comment>
<reference evidence="1 2" key="1">
    <citation type="submission" date="2019-07" db="EMBL/GenBank/DDBJ databases">
        <title>Tepidimonas taiwanensis I1-1 draft genome.</title>
        <authorList>
            <person name="Da Costa M.S."/>
            <person name="Froufe H.J.C."/>
            <person name="Egas C."/>
            <person name="Albuquerque L."/>
        </authorList>
    </citation>
    <scope>NUCLEOTIDE SEQUENCE [LARGE SCALE GENOMIC DNA]</scope>
    <source>
        <strain evidence="1 2">I1-1</strain>
    </source>
</reference>
<dbReference type="STRING" id="307486.GCA_000807215_02494"/>
<dbReference type="EMBL" id="VJOM01000029">
    <property type="protein sequence ID" value="TSE29815.1"/>
    <property type="molecule type" value="Genomic_DNA"/>
</dbReference>
<protein>
    <submittedName>
        <fullName evidence="1">Antitoxin Phd-YefM, type II toxin-antitoxin system</fullName>
    </submittedName>
</protein>
<gene>
    <name evidence="1" type="ORF">Ttaiw_02148</name>
</gene>
<evidence type="ECO:0000313" key="2">
    <source>
        <dbReference type="Proteomes" id="UP000317763"/>
    </source>
</evidence>
<accession>A0A554X1Y7</accession>
<dbReference type="RefSeq" id="WP_043702069.1">
    <property type="nucleotide sequence ID" value="NZ_CP083911.1"/>
</dbReference>
<dbReference type="Proteomes" id="UP000317763">
    <property type="component" value="Unassembled WGS sequence"/>
</dbReference>
<name>A0A554X1Y7_9BURK</name>
<dbReference type="AlphaFoldDB" id="A0A554X1Y7"/>